<dbReference type="Gene3D" id="3.30.160.60">
    <property type="entry name" value="Classic Zinc Finger"/>
    <property type="match status" value="7"/>
</dbReference>
<dbReference type="PROSITE" id="PS51915">
    <property type="entry name" value="ZAD"/>
    <property type="match status" value="1"/>
</dbReference>
<keyword evidence="2 11" id="KW-0479">Metal-binding</keyword>
<dbReference type="InterPro" id="IPR050331">
    <property type="entry name" value="Zinc_finger"/>
</dbReference>
<reference evidence="15" key="2">
    <citation type="journal article" date="2016" name="G3 (Bethesda)">
        <title>Genome Evolution in Three Species of Cactophilic Drosophila.</title>
        <authorList>
            <person name="Sanchez-Flores A."/>
            <person name="Penazola F."/>
            <person name="Carpinteyro-Ponce J."/>
            <person name="Nazario-Yepiz N."/>
            <person name="Abreu-Goodger C."/>
            <person name="Machado C.A."/>
            <person name="Markow T.A."/>
        </authorList>
    </citation>
    <scope>NUCLEOTIDE SEQUENCE [LARGE SCALE GENOMIC DNA]</scope>
</reference>
<dbReference type="InterPro" id="IPR036236">
    <property type="entry name" value="Znf_C2H2_sf"/>
</dbReference>
<feature type="domain" description="C2H2-type" evidence="13">
    <location>
        <begin position="1242"/>
        <end position="1272"/>
    </location>
</feature>
<evidence type="ECO:0000259" key="14">
    <source>
        <dbReference type="PROSITE" id="PS51915"/>
    </source>
</evidence>
<keyword evidence="4 10" id="KW-0863">Zinc-finger</keyword>
<feature type="domain" description="C2H2-type" evidence="13">
    <location>
        <begin position="395"/>
        <end position="418"/>
    </location>
</feature>
<evidence type="ECO:0000313" key="15">
    <source>
        <dbReference type="Proteomes" id="UP000694904"/>
    </source>
</evidence>
<feature type="domain" description="C2H2-type" evidence="13">
    <location>
        <begin position="147"/>
        <end position="174"/>
    </location>
</feature>
<feature type="region of interest" description="Disordered" evidence="12">
    <location>
        <begin position="109"/>
        <end position="141"/>
    </location>
</feature>
<feature type="binding site" evidence="11">
    <location>
        <position position="73"/>
    </location>
    <ligand>
        <name>Zn(2+)</name>
        <dbReference type="ChEBI" id="CHEBI:29105"/>
    </ligand>
</feature>
<feature type="compositionally biased region" description="Low complexity" evidence="12">
    <location>
        <begin position="933"/>
        <end position="948"/>
    </location>
</feature>
<dbReference type="SMART" id="SM00868">
    <property type="entry name" value="zf-AD"/>
    <property type="match status" value="1"/>
</dbReference>
<evidence type="ECO:0000256" key="8">
    <source>
        <dbReference type="ARBA" id="ARBA00023163"/>
    </source>
</evidence>
<evidence type="ECO:0000256" key="11">
    <source>
        <dbReference type="PROSITE-ProRule" id="PRU01263"/>
    </source>
</evidence>
<feature type="compositionally biased region" description="Polar residues" evidence="12">
    <location>
        <begin position="949"/>
        <end position="958"/>
    </location>
</feature>
<organism evidence="15 16">
    <name type="scientific">Drosophila arizonae</name>
    <name type="common">Fruit fly</name>
    <dbReference type="NCBI Taxonomy" id="7263"/>
    <lineage>
        <taxon>Eukaryota</taxon>
        <taxon>Metazoa</taxon>
        <taxon>Ecdysozoa</taxon>
        <taxon>Arthropoda</taxon>
        <taxon>Hexapoda</taxon>
        <taxon>Insecta</taxon>
        <taxon>Pterygota</taxon>
        <taxon>Neoptera</taxon>
        <taxon>Endopterygota</taxon>
        <taxon>Diptera</taxon>
        <taxon>Brachycera</taxon>
        <taxon>Muscomorpha</taxon>
        <taxon>Ephydroidea</taxon>
        <taxon>Drosophilidae</taxon>
        <taxon>Drosophila</taxon>
    </lineage>
</organism>
<dbReference type="PANTHER" id="PTHR16515:SF49">
    <property type="entry name" value="GASTRULA ZINC FINGER PROTEIN XLCGF49.1-LIKE-RELATED"/>
    <property type="match status" value="1"/>
</dbReference>
<feature type="domain" description="C2H2-type" evidence="13">
    <location>
        <begin position="1272"/>
        <end position="1303"/>
    </location>
</feature>
<dbReference type="PANTHER" id="PTHR16515">
    <property type="entry name" value="PR DOMAIN ZINC FINGER PROTEIN"/>
    <property type="match status" value="1"/>
</dbReference>
<evidence type="ECO:0000256" key="6">
    <source>
        <dbReference type="ARBA" id="ARBA00023015"/>
    </source>
</evidence>
<dbReference type="PROSITE" id="PS00028">
    <property type="entry name" value="ZINC_FINGER_C2H2_1"/>
    <property type="match status" value="11"/>
</dbReference>
<evidence type="ECO:0000256" key="7">
    <source>
        <dbReference type="ARBA" id="ARBA00023125"/>
    </source>
</evidence>
<feature type="domain" description="C2H2-type" evidence="13">
    <location>
        <begin position="1146"/>
        <end position="1170"/>
    </location>
</feature>
<reference evidence="16" key="3">
    <citation type="submission" date="2025-08" db="UniProtKB">
        <authorList>
            <consortium name="RefSeq"/>
        </authorList>
    </citation>
    <scope>IDENTIFICATION</scope>
    <source>
        <tissue evidence="16">Whole organism</tissue>
    </source>
</reference>
<feature type="compositionally biased region" description="Acidic residues" evidence="12">
    <location>
        <begin position="714"/>
        <end position="733"/>
    </location>
</feature>
<sequence>MANKRLKTEGMETNYKFSCRCCLKSEAEFYKLDSLIECGSGENDASSTKIPLLRLLLFCMRIENQPELPQYICVECSKSLQISYYFIQNGLRAHEILCRKLCPGKLKLNSTRSNGQQPTQRLESNESEDASQSRLWDQKPQKSMTRHECKVCGTMVYNRMELKQHIRMHADASTHQCKLCSFVTYKHRQLLEHYRKIHGLTAAQIEHQLKIRRSMQAAANAIKSPPKLPIEPGDGEEQVKVCTLEDMELLIPTVLTPEDFSHPQLDADQLRDIEQQLANSLPVVQSTSQAPEPTIGCGNSGNVSIGAEFLVMPDGSLQQVNDGGVVFEYIDDSKNGNGAAPNMTLQTLLDDSKPDLTYSAMDIDLSHMSVGNVLPQIKVKPKARPAPASTGALKHKCKLCTKAFPTMARLKSHQLTHSHLPKFYCDQCSYYSLRSADLIQHYTTEHKSSVGDNRSNNLDRSQLLLPADKSRIYSCDMCLFEAATSGQLRVHYSDKHLIVPSEVQLRPSWTHEPKQGGANTMVNSGNASSQPDIPVAIKYPSMTSSASTASTTLTTPCAPQILESTTTTTTVGTTMNELNVVVDTTPLFYAATAEQLPNTDATTSVTTAATESNTFSMFPEQSFANSLTTPTTTPPTIAADANGAAIATSATTNPNTSIFGDMQDFIDNTDVAAICTIPADDMPVVDGDDIVIDNNNISLDFDAENLFEDFEDVEVGEEDEDEEDAENEDENDNNDAAADQNLLLTSDDDDVDDFDDEQSKHLQKPYCIHCNKKFTSQYKFENHMFVHRGLAPYRCELCTNLYNMKRLLIRHYKTVHKRMPTRDMVQAKGDKVSVARTAIEKINVHVDKNPMVMCAKCPFECEQEGEMRKHLSAHHGINDGGSTHANEVFIIRKLPYDCPRCIRSFAAKRTLIRHLQRSHLVDTIIEMQAPQLTTSSAATTTTSTATTTLPLNASDGNISTTATTTSGTTTTLDSNILGQHFSDSVDGDGNGSGGGDGNGDGDGNGKCDRDTGFTTENVTTNTQIEAPKDTIDATTTELTEPTGSTEPANTNTTEAETPSITATSEEGPATTATAGSALFPTPTPFDFDLDFIGDGEHATAIKNSDSFSIEPNHSHLLNGTDKLLTAALEPSPVKDLRSRLPRTPIFVCKQCNHTFDELSKLLQHELEQHSSGIISARNSYQHQCKICNTTYRTVTLLNYHMKRHAITAVKVPCKQCPKEFANISELESHLLAEHSVGAQTPLKCGINGCTKTFNYKHHLKRHQTASHTAVQYICPECGRDMLTSLHLRNHMSSHKSTHSYKCPKCVRTYMRRNPFRRHALREHKWELTEQEIDQIYCINDIPTLGKFRERRSLRVEIDQSD</sequence>
<feature type="compositionally biased region" description="Low complexity" evidence="12">
    <location>
        <begin position="1032"/>
        <end position="1058"/>
    </location>
</feature>
<dbReference type="InterPro" id="IPR013087">
    <property type="entry name" value="Znf_C2H2_type"/>
</dbReference>
<protein>
    <submittedName>
        <fullName evidence="16">Uncharacterized protein LOC108615932</fullName>
    </submittedName>
</protein>
<keyword evidence="5 11" id="KW-0862">Zinc</keyword>
<feature type="domain" description="C2H2-type" evidence="13">
    <location>
        <begin position="765"/>
        <end position="792"/>
    </location>
</feature>
<feature type="region of interest" description="Disordered" evidence="12">
    <location>
        <begin position="933"/>
        <end position="1080"/>
    </location>
</feature>
<evidence type="ECO:0000256" key="1">
    <source>
        <dbReference type="ARBA" id="ARBA00004123"/>
    </source>
</evidence>
<dbReference type="SUPFAM" id="SSF57667">
    <property type="entry name" value="beta-beta-alpha zinc fingers"/>
    <property type="match status" value="6"/>
</dbReference>
<dbReference type="PROSITE" id="PS50157">
    <property type="entry name" value="ZINC_FINGER_C2H2_2"/>
    <property type="match status" value="10"/>
</dbReference>
<accession>A0ABM1PGF1</accession>
<evidence type="ECO:0000256" key="4">
    <source>
        <dbReference type="ARBA" id="ARBA00022771"/>
    </source>
</evidence>
<keyword evidence="9" id="KW-0539">Nucleus</keyword>
<evidence type="ECO:0000256" key="12">
    <source>
        <dbReference type="SAM" id="MobiDB-lite"/>
    </source>
</evidence>
<comment type="subcellular location">
    <subcellularLocation>
        <location evidence="1">Nucleus</location>
    </subcellularLocation>
</comment>
<feature type="region of interest" description="Disordered" evidence="12">
    <location>
        <begin position="714"/>
        <end position="737"/>
    </location>
</feature>
<evidence type="ECO:0000256" key="3">
    <source>
        <dbReference type="ARBA" id="ARBA00022737"/>
    </source>
</evidence>
<evidence type="ECO:0000259" key="13">
    <source>
        <dbReference type="PROSITE" id="PS50157"/>
    </source>
</evidence>
<feature type="domain" description="C2H2-type" evidence="13">
    <location>
        <begin position="793"/>
        <end position="821"/>
    </location>
</feature>
<feature type="compositionally biased region" description="Low complexity" evidence="12">
    <location>
        <begin position="959"/>
        <end position="971"/>
    </location>
</feature>
<feature type="binding site" evidence="11">
    <location>
        <position position="76"/>
    </location>
    <ligand>
        <name>Zn(2+)</name>
        <dbReference type="ChEBI" id="CHEBI:29105"/>
    </ligand>
</feature>
<gene>
    <name evidence="16" type="primary">LOC108615932</name>
</gene>
<feature type="binding site" evidence="11">
    <location>
        <position position="22"/>
    </location>
    <ligand>
        <name>Zn(2+)</name>
        <dbReference type="ChEBI" id="CHEBI:29105"/>
    </ligand>
</feature>
<evidence type="ECO:0000256" key="5">
    <source>
        <dbReference type="ARBA" id="ARBA00022833"/>
    </source>
</evidence>
<dbReference type="SMART" id="SM00355">
    <property type="entry name" value="ZnF_C2H2"/>
    <property type="match status" value="15"/>
</dbReference>
<feature type="compositionally biased region" description="Gly residues" evidence="12">
    <location>
        <begin position="988"/>
        <end position="1002"/>
    </location>
</feature>
<feature type="compositionally biased region" description="Polar residues" evidence="12">
    <location>
        <begin position="109"/>
        <end position="122"/>
    </location>
</feature>
<feature type="binding site" evidence="11">
    <location>
        <position position="19"/>
    </location>
    <ligand>
        <name>Zn(2+)</name>
        <dbReference type="ChEBI" id="CHEBI:29105"/>
    </ligand>
</feature>
<evidence type="ECO:0000256" key="9">
    <source>
        <dbReference type="ARBA" id="ARBA00023242"/>
    </source>
</evidence>
<reference evidence="15" key="1">
    <citation type="journal article" date="1997" name="Nucleic Acids Res.">
        <title>tRNAscan-SE: a program for improved detection of transfer RNA genes in genomic sequence.</title>
        <authorList>
            <person name="Lowe T.M."/>
            <person name="Eddy S.R."/>
        </authorList>
    </citation>
    <scope>NUCLEOTIDE SEQUENCE [LARGE SCALE GENOMIC DNA]</scope>
</reference>
<feature type="domain" description="C2H2-type" evidence="13">
    <location>
        <begin position="896"/>
        <end position="919"/>
    </location>
</feature>
<keyword evidence="7" id="KW-0238">DNA-binding</keyword>
<feature type="domain" description="C2H2-type" evidence="13">
    <location>
        <begin position="1211"/>
        <end position="1235"/>
    </location>
</feature>
<feature type="compositionally biased region" description="Polar residues" evidence="12">
    <location>
        <begin position="1059"/>
        <end position="1074"/>
    </location>
</feature>
<dbReference type="GeneID" id="108615932"/>
<dbReference type="Proteomes" id="UP000694904">
    <property type="component" value="Chromosome 5"/>
</dbReference>
<keyword evidence="8" id="KW-0804">Transcription</keyword>
<feature type="domain" description="C2H2-type" evidence="13">
    <location>
        <begin position="1300"/>
        <end position="1328"/>
    </location>
</feature>
<dbReference type="RefSeq" id="XP_017866287.1">
    <property type="nucleotide sequence ID" value="XM_018010798.1"/>
</dbReference>
<proteinExistence type="predicted"/>
<name>A0ABM1PGF1_DROAR</name>
<feature type="domain" description="ZAD" evidence="14">
    <location>
        <begin position="17"/>
        <end position="100"/>
    </location>
</feature>
<keyword evidence="15" id="KW-1185">Reference proteome</keyword>
<dbReference type="Pfam" id="PF00096">
    <property type="entry name" value="zf-C2H2"/>
    <property type="match status" value="1"/>
</dbReference>
<evidence type="ECO:0000256" key="10">
    <source>
        <dbReference type="PROSITE-ProRule" id="PRU00042"/>
    </source>
</evidence>
<keyword evidence="3" id="KW-0677">Repeat</keyword>
<evidence type="ECO:0000256" key="2">
    <source>
        <dbReference type="ARBA" id="ARBA00022723"/>
    </source>
</evidence>
<dbReference type="InterPro" id="IPR012934">
    <property type="entry name" value="Znf_AD"/>
</dbReference>
<keyword evidence="6" id="KW-0805">Transcription regulation</keyword>
<evidence type="ECO:0000313" key="16">
    <source>
        <dbReference type="RefSeq" id="XP_017866287.1"/>
    </source>
</evidence>
<feature type="compositionally biased region" description="Low complexity" evidence="12">
    <location>
        <begin position="1012"/>
        <end position="1022"/>
    </location>
</feature>